<dbReference type="Pfam" id="PF00022">
    <property type="entry name" value="Actin"/>
    <property type="match status" value="2"/>
</dbReference>
<keyword evidence="3" id="KW-0206">Cytoskeleton</keyword>
<proteinExistence type="inferred from homology"/>
<dbReference type="FunFam" id="3.30.420.40:FF:000050">
    <property type="entry name" value="Actin, alpha skeletal muscle"/>
    <property type="match status" value="1"/>
</dbReference>
<comment type="subcellular location">
    <subcellularLocation>
        <location evidence="1">Cytoplasm</location>
        <location evidence="1">Cytoskeleton</location>
    </subcellularLocation>
</comment>
<dbReference type="HOGENOM" id="CLU_027965_0_2_1"/>
<protein>
    <submittedName>
        <fullName evidence="6">Actin-3-like</fullName>
    </submittedName>
</protein>
<dbReference type="InterPro" id="IPR004000">
    <property type="entry name" value="Actin"/>
</dbReference>
<feature type="region of interest" description="Disordered" evidence="5">
    <location>
        <begin position="1"/>
        <end position="26"/>
    </location>
</feature>
<dbReference type="Gene3D" id="3.90.640.10">
    <property type="entry name" value="Actin, Chain A, domain 4"/>
    <property type="match status" value="1"/>
</dbReference>
<dbReference type="PRINTS" id="PR00190">
    <property type="entry name" value="ACTIN"/>
</dbReference>
<evidence type="ECO:0000313" key="6">
    <source>
        <dbReference type="Ensembl" id="ENSLOCP00000022161.1"/>
    </source>
</evidence>
<dbReference type="STRING" id="7918.ENSLOCP00000022161"/>
<keyword evidence="3" id="KW-0963">Cytoplasm</keyword>
<dbReference type="Bgee" id="ENSLOCG00000018060">
    <property type="expression patterns" value="Expressed in testis and 1 other cell type or tissue"/>
</dbReference>
<dbReference type="GO" id="GO:0005856">
    <property type="term" value="C:cytoskeleton"/>
    <property type="evidence" value="ECO:0007669"/>
    <property type="project" value="UniProtKB-SubCell"/>
</dbReference>
<dbReference type="AlphaFoldDB" id="W5NNF2"/>
<evidence type="ECO:0000256" key="3">
    <source>
        <dbReference type="ARBA" id="ARBA00023212"/>
    </source>
</evidence>
<dbReference type="InParanoid" id="W5NNF2"/>
<organism evidence="6 7">
    <name type="scientific">Lepisosteus oculatus</name>
    <name type="common">Spotted gar</name>
    <dbReference type="NCBI Taxonomy" id="7918"/>
    <lineage>
        <taxon>Eukaryota</taxon>
        <taxon>Metazoa</taxon>
        <taxon>Chordata</taxon>
        <taxon>Craniata</taxon>
        <taxon>Vertebrata</taxon>
        <taxon>Euteleostomi</taxon>
        <taxon>Actinopterygii</taxon>
        <taxon>Neopterygii</taxon>
        <taxon>Holostei</taxon>
        <taxon>Semionotiformes</taxon>
        <taxon>Lepisosteidae</taxon>
        <taxon>Lepisosteus</taxon>
    </lineage>
</organism>
<dbReference type="PANTHER" id="PTHR11937">
    <property type="entry name" value="ACTIN"/>
    <property type="match status" value="1"/>
</dbReference>
<comment type="similarity">
    <text evidence="2 4">Belongs to the actin family.</text>
</comment>
<dbReference type="EMBL" id="AHAT01017793">
    <property type="status" value="NOT_ANNOTATED_CDS"/>
    <property type="molecule type" value="Genomic_DNA"/>
</dbReference>
<dbReference type="FunFam" id="3.90.640.10:FF:000007">
    <property type="entry name" value="Actin like 7B"/>
    <property type="match status" value="1"/>
</dbReference>
<dbReference type="Ensembl" id="ENSLOCT00000022202.1">
    <property type="protein sequence ID" value="ENSLOCP00000022161.1"/>
    <property type="gene ID" value="ENSLOCG00000018060.1"/>
</dbReference>
<evidence type="ECO:0000256" key="5">
    <source>
        <dbReference type="SAM" id="MobiDB-lite"/>
    </source>
</evidence>
<dbReference type="Proteomes" id="UP000018468">
    <property type="component" value="Linkage group LG4"/>
</dbReference>
<evidence type="ECO:0000256" key="4">
    <source>
        <dbReference type="RuleBase" id="RU000487"/>
    </source>
</evidence>
<dbReference type="SMART" id="SM00268">
    <property type="entry name" value="ACTIN"/>
    <property type="match status" value="1"/>
</dbReference>
<evidence type="ECO:0000256" key="2">
    <source>
        <dbReference type="ARBA" id="ARBA00006752"/>
    </source>
</evidence>
<dbReference type="GeneTree" id="ENSGT00940000162158"/>
<evidence type="ECO:0000256" key="1">
    <source>
        <dbReference type="ARBA" id="ARBA00004245"/>
    </source>
</evidence>
<name>W5NNF2_LEPOC</name>
<accession>W5NNF2</accession>
<dbReference type="eggNOG" id="KOG0676">
    <property type="taxonomic scope" value="Eukaryota"/>
</dbReference>
<reference evidence="6" key="2">
    <citation type="submission" date="2025-08" db="UniProtKB">
        <authorList>
            <consortium name="Ensembl"/>
        </authorList>
    </citation>
    <scope>IDENTIFICATION</scope>
</reference>
<keyword evidence="7" id="KW-1185">Reference proteome</keyword>
<reference evidence="7" key="1">
    <citation type="submission" date="2011-12" db="EMBL/GenBank/DDBJ databases">
        <title>The Draft Genome of Lepisosteus oculatus.</title>
        <authorList>
            <consortium name="The Broad Institute Genome Assembly &amp; Analysis Group"/>
            <consortium name="Computational R&amp;D Group"/>
            <consortium name="and Sequencing Platform"/>
            <person name="Di Palma F."/>
            <person name="Alfoldi J."/>
            <person name="Johnson J."/>
            <person name="Berlin A."/>
            <person name="Gnerre S."/>
            <person name="Jaffe D."/>
            <person name="MacCallum I."/>
            <person name="Young S."/>
            <person name="Walker B.J."/>
            <person name="Lander E.S."/>
            <person name="Lindblad-Toh K."/>
        </authorList>
    </citation>
    <scope>NUCLEOTIDE SEQUENCE [LARGE SCALE GENOMIC DNA]</scope>
</reference>
<dbReference type="SUPFAM" id="SSF53067">
    <property type="entry name" value="Actin-like ATPase domain"/>
    <property type="match status" value="2"/>
</dbReference>
<reference evidence="6" key="3">
    <citation type="submission" date="2025-09" db="UniProtKB">
        <authorList>
            <consortium name="Ensembl"/>
        </authorList>
    </citation>
    <scope>IDENTIFICATION</scope>
</reference>
<dbReference type="Gene3D" id="3.30.420.40">
    <property type="match status" value="2"/>
</dbReference>
<evidence type="ECO:0000313" key="7">
    <source>
        <dbReference type="Proteomes" id="UP000018468"/>
    </source>
</evidence>
<dbReference type="InterPro" id="IPR043129">
    <property type="entry name" value="ATPase_NBD"/>
</dbReference>
<sequence length="392" mass="43715">GESETSAAAKTAGDQQEDCRRQIKTQNSGTKLTGPVILDLGTGYLKAGFAGEKKPLCVISSVIKKVREFPGNCKQSFAGKLLEKPEHDLIYPLKNGLVDDWDTLEELWKHVSEKELGIATEDHPVLVSEHPLTPTRSREKMAELMFETFSVPAVHMAYQPALLLYSYGKTSGLVLESGHGGSYVAAVYNGCHRPTTACVVDYGGQTLNAHLLRLLNESGQGIQDHSLNIVEEIKEKCCYVARDIDYELYLPESRYKVEYELPDGRIIFVGKERFTCPEALFHPNKMGSTEPGLPTLMMNCINKQDRRTRGELLRNIVIGGGSTMFMGFPKRLTQELGRLSLNSDVLIEAGFQRKHTVWIGGSILASLRSFHPLWVQKKEYDEKGVSALHRKC</sequence>